<feature type="transmembrane region" description="Helical" evidence="7">
    <location>
        <begin position="92"/>
        <end position="110"/>
    </location>
</feature>
<feature type="binding site" evidence="7">
    <location>
        <position position="135"/>
    </location>
    <ligand>
        <name>a 1,2-diacyl-sn-glycero-3-phospho-(1'-sn-glycerol)</name>
        <dbReference type="ChEBI" id="CHEBI:64716"/>
    </ligand>
</feature>
<comment type="similarity">
    <text evidence="1 7">Belongs to the Lgt family.</text>
</comment>
<protein>
    <recommendedName>
        <fullName evidence="7">Phosphatidylglycerol--prolipoprotein diacylglyceryl transferase</fullName>
        <ecNumber evidence="7">2.5.1.145</ecNumber>
    </recommendedName>
</protein>
<comment type="subcellular location">
    <subcellularLocation>
        <location evidence="7">Cell membrane</location>
        <topology evidence="7">Multi-pass membrane protein</topology>
    </subcellularLocation>
</comment>
<evidence type="ECO:0000256" key="1">
    <source>
        <dbReference type="ARBA" id="ARBA00007150"/>
    </source>
</evidence>
<dbReference type="EMBL" id="NIBL01000001">
    <property type="protein sequence ID" value="OUZ19456.1"/>
    <property type="molecule type" value="Genomic_DNA"/>
</dbReference>
<reference evidence="8 9" key="1">
    <citation type="submission" date="2017-05" db="EMBL/GenBank/DDBJ databases">
        <title>The Genome Sequence of Enterococcus faecium 2D5_DIV0622.</title>
        <authorList>
            <consortium name="The Broad Institute Genomics Platform"/>
            <consortium name="The Broad Institute Genomic Center for Infectious Diseases"/>
            <person name="Earl A."/>
            <person name="Manson A."/>
            <person name="Schwartman J."/>
            <person name="Gilmore M."/>
            <person name="Abouelleil A."/>
            <person name="Cao P."/>
            <person name="Chapman S."/>
            <person name="Cusick C."/>
            <person name="Shea T."/>
            <person name="Young S."/>
            <person name="Neafsey D."/>
            <person name="Nusbaum C."/>
            <person name="Birren B."/>
        </authorList>
    </citation>
    <scope>NUCLEOTIDE SEQUENCE [LARGE SCALE GENOMIC DNA]</scope>
    <source>
        <strain evidence="8 9">2D5_DIV0622</strain>
    </source>
</reference>
<organism evidence="8 9">
    <name type="scientific">Enterococcus cecorum</name>
    <dbReference type="NCBI Taxonomy" id="44008"/>
    <lineage>
        <taxon>Bacteria</taxon>
        <taxon>Bacillati</taxon>
        <taxon>Bacillota</taxon>
        <taxon>Bacilli</taxon>
        <taxon>Lactobacillales</taxon>
        <taxon>Enterococcaceae</taxon>
        <taxon>Enterococcus</taxon>
    </lineage>
</organism>
<evidence type="ECO:0000256" key="6">
    <source>
        <dbReference type="ARBA" id="ARBA00023136"/>
    </source>
</evidence>
<comment type="catalytic activity">
    <reaction evidence="7">
        <text>L-cysteinyl-[prolipoprotein] + a 1,2-diacyl-sn-glycero-3-phospho-(1'-sn-glycerol) = an S-1,2-diacyl-sn-glyceryl-L-cysteinyl-[prolipoprotein] + sn-glycerol 1-phosphate + H(+)</text>
        <dbReference type="Rhea" id="RHEA:56712"/>
        <dbReference type="Rhea" id="RHEA-COMP:14679"/>
        <dbReference type="Rhea" id="RHEA-COMP:14680"/>
        <dbReference type="ChEBI" id="CHEBI:15378"/>
        <dbReference type="ChEBI" id="CHEBI:29950"/>
        <dbReference type="ChEBI" id="CHEBI:57685"/>
        <dbReference type="ChEBI" id="CHEBI:64716"/>
        <dbReference type="ChEBI" id="CHEBI:140658"/>
        <dbReference type="EC" id="2.5.1.145"/>
    </reaction>
</comment>
<dbReference type="InterPro" id="IPR001640">
    <property type="entry name" value="Lgt"/>
</dbReference>
<keyword evidence="4 7" id="KW-0812">Transmembrane</keyword>
<dbReference type="Pfam" id="PF01790">
    <property type="entry name" value="LGT"/>
    <property type="match status" value="1"/>
</dbReference>
<keyword evidence="6 7" id="KW-0472">Membrane</keyword>
<dbReference type="HAMAP" id="MF_01147">
    <property type="entry name" value="Lgt"/>
    <property type="match status" value="1"/>
</dbReference>
<comment type="pathway">
    <text evidence="7">Protein modification; lipoprotein biosynthesis (diacylglyceryl transfer).</text>
</comment>
<evidence type="ECO:0000256" key="5">
    <source>
        <dbReference type="ARBA" id="ARBA00022989"/>
    </source>
</evidence>
<gene>
    <name evidence="7" type="primary">lgt</name>
    <name evidence="8" type="ORF">A5869_001106</name>
</gene>
<keyword evidence="8" id="KW-0449">Lipoprotein</keyword>
<name>A0A200I323_9ENTE</name>
<accession>A0A200I323</accession>
<dbReference type="NCBIfam" id="TIGR00544">
    <property type="entry name" value="lgt"/>
    <property type="match status" value="1"/>
</dbReference>
<evidence type="ECO:0000256" key="4">
    <source>
        <dbReference type="ARBA" id="ARBA00022692"/>
    </source>
</evidence>
<keyword evidence="2 7" id="KW-1003">Cell membrane</keyword>
<dbReference type="UniPathway" id="UPA00664"/>
<dbReference type="GO" id="GO:0042158">
    <property type="term" value="P:lipoprotein biosynthetic process"/>
    <property type="evidence" value="ECO:0007669"/>
    <property type="project" value="UniProtKB-UniRule"/>
</dbReference>
<sequence>MILSQVNRVAFELFGLPVYWYALIIVSSIILAMYLSSREAQRVGMKADDVYDFMLIGLPLAFVGARIYYIIFDIQPYLADPIQIFNIRAGGLAIYGGLIAGGAWLIYFCYKNYIDIWKFLDIAAPNVLLAQAIGRWGNFMNHEAFGGKTTLDFLQQLHLPKFIIENMYIDGFYRQPTFLYESLWSITGFILIILLRKYRTSMFKQGEIALSYCIWYSFGRFFIEGMRTDSLYLFGPIRVSQLLSAILFFGAFAVGYYRRKQNISDYTRSLGSNEFII</sequence>
<dbReference type="GO" id="GO:0008961">
    <property type="term" value="F:phosphatidylglycerol-prolipoprotein diacylglyceryl transferase activity"/>
    <property type="evidence" value="ECO:0007669"/>
    <property type="project" value="UniProtKB-UniRule"/>
</dbReference>
<dbReference type="PANTHER" id="PTHR30589">
    <property type="entry name" value="PROLIPOPROTEIN DIACYLGLYCERYL TRANSFERASE"/>
    <property type="match status" value="1"/>
</dbReference>
<dbReference type="PROSITE" id="PS01311">
    <property type="entry name" value="LGT"/>
    <property type="match status" value="1"/>
</dbReference>
<feature type="transmembrane region" description="Helical" evidence="7">
    <location>
        <begin position="49"/>
        <end position="72"/>
    </location>
</feature>
<feature type="transmembrane region" description="Helical" evidence="7">
    <location>
        <begin position="18"/>
        <end position="37"/>
    </location>
</feature>
<evidence type="ECO:0000256" key="2">
    <source>
        <dbReference type="ARBA" id="ARBA00022475"/>
    </source>
</evidence>
<dbReference type="GO" id="GO:0005886">
    <property type="term" value="C:plasma membrane"/>
    <property type="evidence" value="ECO:0007669"/>
    <property type="project" value="UniProtKB-SubCell"/>
</dbReference>
<comment type="function">
    <text evidence="7">Catalyzes the transfer of the diacylglyceryl group from phosphatidylglycerol to the sulfhydryl group of the N-terminal cysteine of a prolipoprotein, the first step in the formation of mature lipoproteins.</text>
</comment>
<dbReference type="EC" id="2.5.1.145" evidence="7"/>
<feature type="transmembrane region" description="Helical" evidence="7">
    <location>
        <begin position="177"/>
        <end position="195"/>
    </location>
</feature>
<comment type="caution">
    <text evidence="8">The sequence shown here is derived from an EMBL/GenBank/DDBJ whole genome shotgun (WGS) entry which is preliminary data.</text>
</comment>
<dbReference type="Proteomes" id="UP000196503">
    <property type="component" value="Unassembled WGS sequence"/>
</dbReference>
<proteinExistence type="inferred from homology"/>
<evidence type="ECO:0000256" key="3">
    <source>
        <dbReference type="ARBA" id="ARBA00022679"/>
    </source>
</evidence>
<keyword evidence="5 7" id="KW-1133">Transmembrane helix</keyword>
<dbReference type="AlphaFoldDB" id="A0A200I323"/>
<evidence type="ECO:0000256" key="7">
    <source>
        <dbReference type="HAMAP-Rule" id="MF_01147"/>
    </source>
</evidence>
<feature type="transmembrane region" description="Helical" evidence="7">
    <location>
        <begin position="207"/>
        <end position="223"/>
    </location>
</feature>
<evidence type="ECO:0000313" key="8">
    <source>
        <dbReference type="EMBL" id="OUZ19456.1"/>
    </source>
</evidence>
<feature type="transmembrane region" description="Helical" evidence="7">
    <location>
        <begin position="235"/>
        <end position="257"/>
    </location>
</feature>
<evidence type="ECO:0000313" key="9">
    <source>
        <dbReference type="Proteomes" id="UP000196503"/>
    </source>
</evidence>
<keyword evidence="3 7" id="KW-0808">Transferase</keyword>
<dbReference type="PANTHER" id="PTHR30589:SF0">
    <property type="entry name" value="PHOSPHATIDYLGLYCEROL--PROLIPOPROTEIN DIACYLGLYCERYL TRANSFERASE"/>
    <property type="match status" value="1"/>
</dbReference>